<accession>A0AAF1BBW0</accession>
<evidence type="ECO:0000256" key="1">
    <source>
        <dbReference type="SAM" id="MobiDB-lite"/>
    </source>
</evidence>
<proteinExistence type="predicted"/>
<gene>
    <name evidence="4" type="ORF">DCAR_0933467</name>
</gene>
<dbReference type="GO" id="GO:0046983">
    <property type="term" value="F:protein dimerization activity"/>
    <property type="evidence" value="ECO:0007669"/>
    <property type="project" value="InterPro"/>
</dbReference>
<dbReference type="Pfam" id="PF05699">
    <property type="entry name" value="Dimer_Tnp_hAT"/>
    <property type="match status" value="1"/>
</dbReference>
<feature type="domain" description="HAT C-terminal dimerisation" evidence="2">
    <location>
        <begin position="237"/>
        <end position="321"/>
    </location>
</feature>
<dbReference type="AlphaFoldDB" id="A0AAF1BBW0"/>
<dbReference type="Pfam" id="PF14372">
    <property type="entry name" value="hAT-like_RNase-H"/>
    <property type="match status" value="1"/>
</dbReference>
<dbReference type="InterPro" id="IPR012337">
    <property type="entry name" value="RNaseH-like_sf"/>
</dbReference>
<feature type="domain" description="hAT-like transposase RNase-H fold" evidence="3">
    <location>
        <begin position="81"/>
        <end position="184"/>
    </location>
</feature>
<evidence type="ECO:0000259" key="3">
    <source>
        <dbReference type="Pfam" id="PF14372"/>
    </source>
</evidence>
<evidence type="ECO:0000313" key="5">
    <source>
        <dbReference type="Proteomes" id="UP000077755"/>
    </source>
</evidence>
<reference evidence="4" key="1">
    <citation type="journal article" date="2016" name="Nat. Genet.">
        <title>A high-quality carrot genome assembly provides new insights into carotenoid accumulation and asterid genome evolution.</title>
        <authorList>
            <person name="Iorizzo M."/>
            <person name="Ellison S."/>
            <person name="Senalik D."/>
            <person name="Zeng P."/>
            <person name="Satapoomin P."/>
            <person name="Huang J."/>
            <person name="Bowman M."/>
            <person name="Iovene M."/>
            <person name="Sanseverino W."/>
            <person name="Cavagnaro P."/>
            <person name="Yildiz M."/>
            <person name="Macko-Podgorni A."/>
            <person name="Moranska E."/>
            <person name="Grzebelus E."/>
            <person name="Grzebelus D."/>
            <person name="Ashrafi H."/>
            <person name="Zheng Z."/>
            <person name="Cheng S."/>
            <person name="Spooner D."/>
            <person name="Van Deynze A."/>
            <person name="Simon P."/>
        </authorList>
    </citation>
    <scope>NUCLEOTIDE SEQUENCE</scope>
    <source>
        <tissue evidence="4">Leaf</tissue>
    </source>
</reference>
<sequence>MNFLLGLLRGRVLRISCKLLNHLLSVAQKLQKAFELFESMDPYFASELNEANGVPTTWDWANVRRMVDILVHFYELTIRISGSLYVTSNIFYHEISTVNYLLKDWMKSDDIDVSLMGERMKEKYDKYWGDVHKMNKLIYVAVVVDPRYKLEFIEFALGEEYGKEVGWKLANDTSLVIRELFEEYKRTSQPQTTQTNQQGQPSSNTSSLHSTSSRASSLGARFMRQKMASGEVESKCELDIYLRESVFVTKNDDEFDILKWWKVNSSRFPILSQLARDVLAIPISTVASESAFSTGGRVLDCYRSSLTPKIVEGLICAQDWLRGAKRPKTIEEDINDLEKFEEVFSALSLKEFAQANTIDLDMEW</sequence>
<evidence type="ECO:0000259" key="2">
    <source>
        <dbReference type="Pfam" id="PF05699"/>
    </source>
</evidence>
<dbReference type="PANTHER" id="PTHR23272">
    <property type="entry name" value="BED FINGER-RELATED"/>
    <property type="match status" value="1"/>
</dbReference>
<dbReference type="GO" id="GO:0003677">
    <property type="term" value="F:DNA binding"/>
    <property type="evidence" value="ECO:0007669"/>
    <property type="project" value="InterPro"/>
</dbReference>
<feature type="region of interest" description="Disordered" evidence="1">
    <location>
        <begin position="187"/>
        <end position="212"/>
    </location>
</feature>
<reference evidence="4" key="2">
    <citation type="submission" date="2022-03" db="EMBL/GenBank/DDBJ databases">
        <title>Draft title - Genomic analysis of global carrot germplasm unveils the trajectory of domestication and the origin of high carotenoid orange carrot.</title>
        <authorList>
            <person name="Iorizzo M."/>
            <person name="Ellison S."/>
            <person name="Senalik D."/>
            <person name="Macko-Podgorni A."/>
            <person name="Grzebelus D."/>
            <person name="Bostan H."/>
            <person name="Rolling W."/>
            <person name="Curaba J."/>
            <person name="Simon P."/>
        </authorList>
    </citation>
    <scope>NUCLEOTIDE SEQUENCE</scope>
    <source>
        <tissue evidence="4">Leaf</tissue>
    </source>
</reference>
<dbReference type="EMBL" id="CP093351">
    <property type="protein sequence ID" value="WOH13954.1"/>
    <property type="molecule type" value="Genomic_DNA"/>
</dbReference>
<dbReference type="InterPro" id="IPR008906">
    <property type="entry name" value="HATC_C_dom"/>
</dbReference>
<protein>
    <recommendedName>
        <fullName evidence="6">HAT C-terminal dimerisation domain-containing protein</fullName>
    </recommendedName>
</protein>
<keyword evidence="5" id="KW-1185">Reference proteome</keyword>
<dbReference type="InterPro" id="IPR025525">
    <property type="entry name" value="hAT-like_transposase_RNase-H"/>
</dbReference>
<dbReference type="Proteomes" id="UP000077755">
    <property type="component" value="Chromosome 9"/>
</dbReference>
<dbReference type="SUPFAM" id="SSF53098">
    <property type="entry name" value="Ribonuclease H-like"/>
    <property type="match status" value="1"/>
</dbReference>
<organism evidence="4 5">
    <name type="scientific">Daucus carota subsp. sativus</name>
    <name type="common">Carrot</name>
    <dbReference type="NCBI Taxonomy" id="79200"/>
    <lineage>
        <taxon>Eukaryota</taxon>
        <taxon>Viridiplantae</taxon>
        <taxon>Streptophyta</taxon>
        <taxon>Embryophyta</taxon>
        <taxon>Tracheophyta</taxon>
        <taxon>Spermatophyta</taxon>
        <taxon>Magnoliopsida</taxon>
        <taxon>eudicotyledons</taxon>
        <taxon>Gunneridae</taxon>
        <taxon>Pentapetalae</taxon>
        <taxon>asterids</taxon>
        <taxon>campanulids</taxon>
        <taxon>Apiales</taxon>
        <taxon>Apiaceae</taxon>
        <taxon>Apioideae</taxon>
        <taxon>Scandiceae</taxon>
        <taxon>Daucinae</taxon>
        <taxon>Daucus</taxon>
        <taxon>Daucus sect. Daucus</taxon>
    </lineage>
</organism>
<evidence type="ECO:0000313" key="4">
    <source>
        <dbReference type="EMBL" id="WOH13954.1"/>
    </source>
</evidence>
<evidence type="ECO:0008006" key="6">
    <source>
        <dbReference type="Google" id="ProtNLM"/>
    </source>
</evidence>
<name>A0AAF1BBW0_DAUCS</name>
<dbReference type="PANTHER" id="PTHR23272:SF177">
    <property type="entry name" value="ZINC FINGER BED DOMAIN-CONTAINING PROTEIN RICESLEEPER 1-LIKE"/>
    <property type="match status" value="1"/>
</dbReference>